<reference evidence="4 5" key="1">
    <citation type="submission" date="2018-04" db="EMBL/GenBank/DDBJ databases">
        <title>Pedobacter chongqingensis sp. nov., isolated from a rottenly hemp rope.</title>
        <authorList>
            <person name="Cai Y."/>
        </authorList>
    </citation>
    <scope>NUCLEOTIDE SEQUENCE [LARGE SCALE GENOMIC DNA]</scope>
    <source>
        <strain evidence="4 5">FJ4-8</strain>
    </source>
</reference>
<dbReference type="InterPro" id="IPR024278">
    <property type="entry name" value="DUF3823_N"/>
</dbReference>
<protein>
    <recommendedName>
        <fullName evidence="6">DUF3823 domain-containing protein</fullName>
    </recommendedName>
</protein>
<name>A0A2U2PAT9_9SPHI</name>
<dbReference type="Pfam" id="PF18003">
    <property type="entry name" value="DUF3823_C"/>
    <property type="match status" value="1"/>
</dbReference>
<dbReference type="PROSITE" id="PS51257">
    <property type="entry name" value="PROKAR_LIPOPROTEIN"/>
    <property type="match status" value="1"/>
</dbReference>
<gene>
    <name evidence="4" type="ORF">DDR33_23300</name>
</gene>
<dbReference type="InterPro" id="IPR041186">
    <property type="entry name" value="DUF3823_C"/>
</dbReference>
<evidence type="ECO:0000313" key="5">
    <source>
        <dbReference type="Proteomes" id="UP000245647"/>
    </source>
</evidence>
<dbReference type="EMBL" id="QEAS01000029">
    <property type="protein sequence ID" value="PWG78239.1"/>
    <property type="molecule type" value="Genomic_DNA"/>
</dbReference>
<evidence type="ECO:0000259" key="2">
    <source>
        <dbReference type="Pfam" id="PF12866"/>
    </source>
</evidence>
<organism evidence="4 5">
    <name type="scientific">Pararcticibacter amylolyticus</name>
    <dbReference type="NCBI Taxonomy" id="2173175"/>
    <lineage>
        <taxon>Bacteria</taxon>
        <taxon>Pseudomonadati</taxon>
        <taxon>Bacteroidota</taxon>
        <taxon>Sphingobacteriia</taxon>
        <taxon>Sphingobacteriales</taxon>
        <taxon>Sphingobacteriaceae</taxon>
        <taxon>Pararcticibacter</taxon>
    </lineage>
</organism>
<comment type="caution">
    <text evidence="4">The sequence shown here is derived from an EMBL/GenBank/DDBJ whole genome shotgun (WGS) entry which is preliminary data.</text>
</comment>
<dbReference type="Proteomes" id="UP000245647">
    <property type="component" value="Unassembled WGS sequence"/>
</dbReference>
<keyword evidence="5" id="KW-1185">Reference proteome</keyword>
<evidence type="ECO:0000259" key="3">
    <source>
        <dbReference type="Pfam" id="PF18003"/>
    </source>
</evidence>
<dbReference type="Gene3D" id="2.60.40.2060">
    <property type="match status" value="1"/>
</dbReference>
<evidence type="ECO:0008006" key="6">
    <source>
        <dbReference type="Google" id="ProtNLM"/>
    </source>
</evidence>
<accession>A0A2U2PAT9</accession>
<sequence length="257" mass="28832">MIMKRNHLLYCLLLCLSCTVFSCSKLDNYDAPAETLKGKIIDKATKAPVQTEPGDKGIRLKLLELSWSDNPTPYYFTCMQDGSFNNTRIFKGTYNVEPQGPFVPLVRKDASGNTIADGSQTLEIKGTADMTFEVEPFLNVEWVGEPVLNQNGSITVQVRVTRGTANPDFQQDVSEVVLFINSSSYYVGDHNYDNRYTTRVTGEAARVSPGTVLTITTSGNFSMERDYYIRVGARINYSVEGVQRFNYNEPRLVKVLQ</sequence>
<dbReference type="Gene3D" id="2.60.40.1120">
    <property type="entry name" value="Carboxypeptidase-like, regulatory domain"/>
    <property type="match status" value="1"/>
</dbReference>
<feature type="domain" description="DUF3823" evidence="3">
    <location>
        <begin position="150"/>
        <end position="247"/>
    </location>
</feature>
<proteinExistence type="predicted"/>
<evidence type="ECO:0000256" key="1">
    <source>
        <dbReference type="SAM" id="SignalP"/>
    </source>
</evidence>
<feature type="chain" id="PRO_5015557276" description="DUF3823 domain-containing protein" evidence="1">
    <location>
        <begin position="23"/>
        <end position="257"/>
    </location>
</feature>
<feature type="domain" description="DUF3823" evidence="2">
    <location>
        <begin position="35"/>
        <end position="134"/>
    </location>
</feature>
<dbReference type="AlphaFoldDB" id="A0A2U2PAT9"/>
<keyword evidence="1" id="KW-0732">Signal</keyword>
<feature type="signal peptide" evidence="1">
    <location>
        <begin position="1"/>
        <end position="22"/>
    </location>
</feature>
<evidence type="ECO:0000313" key="4">
    <source>
        <dbReference type="EMBL" id="PWG78239.1"/>
    </source>
</evidence>
<dbReference type="Pfam" id="PF12866">
    <property type="entry name" value="DUF3823"/>
    <property type="match status" value="1"/>
</dbReference>